<dbReference type="PROSITE" id="PS51379">
    <property type="entry name" value="4FE4S_FER_2"/>
    <property type="match status" value="2"/>
</dbReference>
<evidence type="ECO:0000256" key="1">
    <source>
        <dbReference type="ARBA" id="ARBA00022723"/>
    </source>
</evidence>
<evidence type="ECO:0000313" key="5">
    <source>
        <dbReference type="EMBL" id="BCL60207.1"/>
    </source>
</evidence>
<dbReference type="AlphaFoldDB" id="A0A8D5FEM7"/>
<dbReference type="InterPro" id="IPR051460">
    <property type="entry name" value="HdrC_iron-sulfur_subunit"/>
</dbReference>
<evidence type="ECO:0000259" key="4">
    <source>
        <dbReference type="PROSITE" id="PS51379"/>
    </source>
</evidence>
<dbReference type="GO" id="GO:0051536">
    <property type="term" value="F:iron-sulfur cluster binding"/>
    <property type="evidence" value="ECO:0007669"/>
    <property type="project" value="UniProtKB-KW"/>
</dbReference>
<organism evidence="5 6">
    <name type="scientific">Desulfomarina profundi</name>
    <dbReference type="NCBI Taxonomy" id="2772557"/>
    <lineage>
        <taxon>Bacteria</taxon>
        <taxon>Pseudomonadati</taxon>
        <taxon>Thermodesulfobacteriota</taxon>
        <taxon>Desulfobulbia</taxon>
        <taxon>Desulfobulbales</taxon>
        <taxon>Desulfobulbaceae</taxon>
        <taxon>Desulfomarina</taxon>
    </lineage>
</organism>
<name>A0A8D5FEM7_9BACT</name>
<dbReference type="PANTHER" id="PTHR43255">
    <property type="entry name" value="IRON-SULFUR-BINDING OXIDOREDUCTASE FADF-RELATED-RELATED"/>
    <property type="match status" value="1"/>
</dbReference>
<protein>
    <recommendedName>
        <fullName evidence="4">4Fe-4S ferredoxin-type domain-containing protein</fullName>
    </recommendedName>
</protein>
<reference evidence="5" key="1">
    <citation type="submission" date="2020-09" db="EMBL/GenBank/DDBJ databases">
        <title>Desulfogranum mesoprofundum gen. nov., sp. nov., a novel mesophilic, sulfate-reducing chemolithoautotroph isolated from a deep-sea hydrothermal vent chimney in the Suiyo Seamount.</title>
        <authorList>
            <person name="Hashimoto Y."/>
            <person name="Nakagawa S."/>
        </authorList>
    </citation>
    <scope>NUCLEOTIDE SEQUENCE</scope>
    <source>
        <strain evidence="5">KT2</strain>
    </source>
</reference>
<dbReference type="PROSITE" id="PS00198">
    <property type="entry name" value="4FE4S_FER_1"/>
    <property type="match status" value="3"/>
</dbReference>
<sequence>MFFESFGNDFILPSEKVQFLKDYAAGKITDELQLDQLQQGLYVCTSCDRCTKVCPSGINLKEIFVTARYSLLDRGVPEPSMLGHFSFPLALARNFVDDHIKALKTVTALFKKSFTQLSEIELPMGLSRQGYENSSYKSCYSCQRCTNICPVVRSFDNPSEALGLLPHQIMFSLGIGNTELAMGSQMIWSCSTCYLCQEHCPNQVELCDIFYSLKNKAIDKIDAGVNS</sequence>
<dbReference type="KEGG" id="dbk:DGMP_09000"/>
<proteinExistence type="predicted"/>
<keyword evidence="6" id="KW-1185">Reference proteome</keyword>
<dbReference type="Pfam" id="PF13183">
    <property type="entry name" value="Fer4_8"/>
    <property type="match status" value="1"/>
</dbReference>
<dbReference type="EMBL" id="AP024086">
    <property type="protein sequence ID" value="BCL60207.1"/>
    <property type="molecule type" value="Genomic_DNA"/>
</dbReference>
<dbReference type="GO" id="GO:0046872">
    <property type="term" value="F:metal ion binding"/>
    <property type="evidence" value="ECO:0007669"/>
    <property type="project" value="UniProtKB-KW"/>
</dbReference>
<evidence type="ECO:0000256" key="2">
    <source>
        <dbReference type="ARBA" id="ARBA00023004"/>
    </source>
</evidence>
<feature type="domain" description="4Fe-4S ferredoxin-type" evidence="4">
    <location>
        <begin position="130"/>
        <end position="160"/>
    </location>
</feature>
<evidence type="ECO:0000256" key="3">
    <source>
        <dbReference type="ARBA" id="ARBA00023014"/>
    </source>
</evidence>
<keyword evidence="2" id="KW-0408">Iron</keyword>
<dbReference type="InterPro" id="IPR017896">
    <property type="entry name" value="4Fe4S_Fe-S-bd"/>
</dbReference>
<dbReference type="Proteomes" id="UP000826725">
    <property type="component" value="Chromosome"/>
</dbReference>
<dbReference type="InterPro" id="IPR017900">
    <property type="entry name" value="4Fe4S_Fe_S_CS"/>
</dbReference>
<dbReference type="PANTHER" id="PTHR43255:SF2">
    <property type="entry name" value="HETERODISULFIDE REDUCTASE RELATED PROTEIN"/>
    <property type="match status" value="1"/>
</dbReference>
<accession>A0A8D5FEM7</accession>
<feature type="domain" description="4Fe-4S ferredoxin-type" evidence="4">
    <location>
        <begin position="30"/>
        <end position="63"/>
    </location>
</feature>
<keyword evidence="1" id="KW-0479">Metal-binding</keyword>
<dbReference type="GO" id="GO:0005886">
    <property type="term" value="C:plasma membrane"/>
    <property type="evidence" value="ECO:0007669"/>
    <property type="project" value="TreeGrafter"/>
</dbReference>
<keyword evidence="3" id="KW-0411">Iron-sulfur</keyword>
<evidence type="ECO:0000313" key="6">
    <source>
        <dbReference type="Proteomes" id="UP000826725"/>
    </source>
</evidence>
<gene>
    <name evidence="5" type="ORF">DGMP_09000</name>
</gene>